<sequence>MEAAKTLAEMTVSERRKLIDFVVTALEDTAEEAEEHGDALSAANSYNLATAIRGNATELATHDLKSAELLLQQGINLVAAGLARPDQRRLH</sequence>
<gene>
    <name evidence="1" type="ORF">GV68_00630</name>
</gene>
<proteinExistence type="predicted"/>
<dbReference type="Proteomes" id="UP000052167">
    <property type="component" value="Unassembled WGS sequence"/>
</dbReference>
<dbReference type="OrthoDB" id="8373043at2"/>
<dbReference type="EMBL" id="JOKJ01000001">
    <property type="protein sequence ID" value="KEQ10826.1"/>
    <property type="molecule type" value="Genomic_DNA"/>
</dbReference>
<accession>A0A922P6U8</accession>
<dbReference type="AlphaFoldDB" id="A0A922P6U8"/>
<organism evidence="1 2">
    <name type="scientific">Pseudorhizobium pelagicum</name>
    <dbReference type="NCBI Taxonomy" id="1509405"/>
    <lineage>
        <taxon>Bacteria</taxon>
        <taxon>Pseudomonadati</taxon>
        <taxon>Pseudomonadota</taxon>
        <taxon>Alphaproteobacteria</taxon>
        <taxon>Hyphomicrobiales</taxon>
        <taxon>Rhizobiaceae</taxon>
        <taxon>Rhizobium/Agrobacterium group</taxon>
        <taxon>Pseudorhizobium</taxon>
    </lineage>
</organism>
<evidence type="ECO:0000313" key="2">
    <source>
        <dbReference type="Proteomes" id="UP000052167"/>
    </source>
</evidence>
<comment type="caution">
    <text evidence="1">The sequence shown here is derived from an EMBL/GenBank/DDBJ whole genome shotgun (WGS) entry which is preliminary data.</text>
</comment>
<name>A0A922P6U8_9HYPH</name>
<dbReference type="RefSeq" id="WP_029617275.1">
    <property type="nucleotide sequence ID" value="NZ_JBALUL010000001.1"/>
</dbReference>
<evidence type="ECO:0000313" key="1">
    <source>
        <dbReference type="EMBL" id="KEQ10826.1"/>
    </source>
</evidence>
<protein>
    <submittedName>
        <fullName evidence="1">Uncharacterized protein</fullName>
    </submittedName>
</protein>
<reference evidence="1 2" key="1">
    <citation type="submission" date="2014-06" db="EMBL/GenBank/DDBJ databases">
        <title>Rhizobium pelagicum/R2-400B4.</title>
        <authorList>
            <person name="Kimes N.E."/>
            <person name="Lopez-Perez M."/>
        </authorList>
    </citation>
    <scope>NUCLEOTIDE SEQUENCE [LARGE SCALE GENOMIC DNA]</scope>
    <source>
        <strain evidence="1 2">R2-400B4</strain>
    </source>
</reference>
<keyword evidence="2" id="KW-1185">Reference proteome</keyword>